<dbReference type="AlphaFoldDB" id="A0A124I0H0"/>
<dbReference type="EMBL" id="LMWU01000002">
    <property type="protein sequence ID" value="KUN74024.1"/>
    <property type="molecule type" value="Genomic_DNA"/>
</dbReference>
<evidence type="ECO:0000313" key="1">
    <source>
        <dbReference type="EMBL" id="KUN74024.1"/>
    </source>
</evidence>
<comment type="caution">
    <text evidence="1">The sequence shown here is derived from an EMBL/GenBank/DDBJ whole genome shotgun (WGS) entry which is preliminary data.</text>
</comment>
<organism evidence="1 2">
    <name type="scientific">Streptomyces canus</name>
    <dbReference type="NCBI Taxonomy" id="58343"/>
    <lineage>
        <taxon>Bacteria</taxon>
        <taxon>Bacillati</taxon>
        <taxon>Actinomycetota</taxon>
        <taxon>Actinomycetes</taxon>
        <taxon>Kitasatosporales</taxon>
        <taxon>Streptomycetaceae</taxon>
        <taxon>Streptomyces</taxon>
        <taxon>Streptomyces aurantiacus group</taxon>
    </lineage>
</organism>
<gene>
    <name evidence="1" type="ORF">AQJ46_04735</name>
</gene>
<proteinExistence type="predicted"/>
<name>A0A124I0H0_9ACTN</name>
<reference evidence="1 2" key="1">
    <citation type="submission" date="2015-10" db="EMBL/GenBank/DDBJ databases">
        <title>Draft genome sequence of Streptomyces canus DSM 40017, type strain for the species Streptomyces canus.</title>
        <authorList>
            <person name="Ruckert C."/>
            <person name="Winkler A."/>
            <person name="Kalinowski J."/>
            <person name="Kampfer P."/>
            <person name="Glaeser S."/>
        </authorList>
    </citation>
    <scope>NUCLEOTIDE SEQUENCE [LARGE SCALE GENOMIC DNA]</scope>
    <source>
        <strain evidence="1 2">DSM 40017</strain>
    </source>
</reference>
<protein>
    <submittedName>
        <fullName evidence="1">Uncharacterized protein</fullName>
    </submittedName>
</protein>
<sequence>MTRLANRVVRSEPAQVPLQLHRLDRKTGIACSRCGTRSQTTVVATLDADWTRLVDRGCYDAWSKQLG</sequence>
<accession>A0A124I0H0</accession>
<evidence type="ECO:0000313" key="2">
    <source>
        <dbReference type="Proteomes" id="UP000053669"/>
    </source>
</evidence>
<dbReference type="Proteomes" id="UP000053669">
    <property type="component" value="Unassembled WGS sequence"/>
</dbReference>